<sequence length="147" mass="16558">MTMRYSHKLSDAVHILAYVEIYHDSDLSSGAIAASVESNPALIRRLMSALRRADLLTTQQGTAQPRLTREPAVISLLDIYRAVEDNDNLLHVDDKTNPQCIVGGNIQETLRGAYQQVQRAAENQMAQIKLADLITEIWTREKQRETL</sequence>
<dbReference type="PATRIC" id="fig|1423805.4.peg.1973"/>
<protein>
    <submittedName>
        <fullName evidence="1">Transcriptional regulator</fullName>
    </submittedName>
</protein>
<dbReference type="Pfam" id="PF02082">
    <property type="entry name" value="Rrf2"/>
    <property type="match status" value="1"/>
</dbReference>
<dbReference type="InterPro" id="IPR036390">
    <property type="entry name" value="WH_DNA-bd_sf"/>
</dbReference>
<dbReference type="PANTHER" id="PTHR33221:SF15">
    <property type="entry name" value="HTH-TYPE TRANSCRIPTIONAL REGULATOR YWGB-RELATED"/>
    <property type="match status" value="1"/>
</dbReference>
<dbReference type="EMBL" id="AZFC01000026">
    <property type="protein sequence ID" value="KRL47661.1"/>
    <property type="molecule type" value="Genomic_DNA"/>
</dbReference>
<dbReference type="Proteomes" id="UP000051835">
    <property type="component" value="Unassembled WGS sequence"/>
</dbReference>
<dbReference type="GO" id="GO:0005829">
    <property type="term" value="C:cytosol"/>
    <property type="evidence" value="ECO:0007669"/>
    <property type="project" value="TreeGrafter"/>
</dbReference>
<dbReference type="InterPro" id="IPR036388">
    <property type="entry name" value="WH-like_DNA-bd_sf"/>
</dbReference>
<evidence type="ECO:0000313" key="1">
    <source>
        <dbReference type="EMBL" id="KRL47661.1"/>
    </source>
</evidence>
<dbReference type="AlphaFoldDB" id="A0A0R1QSD4"/>
<dbReference type="PROSITE" id="PS51197">
    <property type="entry name" value="HTH_RRF2_2"/>
    <property type="match status" value="1"/>
</dbReference>
<accession>A0A0R1QSD4</accession>
<dbReference type="Gene3D" id="1.10.10.10">
    <property type="entry name" value="Winged helix-like DNA-binding domain superfamily/Winged helix DNA-binding domain"/>
    <property type="match status" value="1"/>
</dbReference>
<reference evidence="1 2" key="1">
    <citation type="journal article" date="2015" name="Genome Announc.">
        <title>Expanding the biotechnology potential of lactobacilli through comparative genomics of 213 strains and associated genera.</title>
        <authorList>
            <person name="Sun Z."/>
            <person name="Harris H.M."/>
            <person name="McCann A."/>
            <person name="Guo C."/>
            <person name="Argimon S."/>
            <person name="Zhang W."/>
            <person name="Yang X."/>
            <person name="Jeffery I.B."/>
            <person name="Cooney J.C."/>
            <person name="Kagawa T.F."/>
            <person name="Liu W."/>
            <person name="Song Y."/>
            <person name="Salvetti E."/>
            <person name="Wrobel A."/>
            <person name="Rasinkangas P."/>
            <person name="Parkhill J."/>
            <person name="Rea M.C."/>
            <person name="O'Sullivan O."/>
            <person name="Ritari J."/>
            <person name="Douillard F.P."/>
            <person name="Paul Ross R."/>
            <person name="Yang R."/>
            <person name="Briner A.E."/>
            <person name="Felis G.E."/>
            <person name="de Vos W.M."/>
            <person name="Barrangou R."/>
            <person name="Klaenhammer T.R."/>
            <person name="Caufield P.W."/>
            <person name="Cui Y."/>
            <person name="Zhang H."/>
            <person name="O'Toole P.W."/>
        </authorList>
    </citation>
    <scope>NUCLEOTIDE SEQUENCE [LARGE SCALE GENOMIC DNA]</scope>
    <source>
        <strain evidence="1 2">DSM 15429</strain>
    </source>
</reference>
<name>A0A0R1QSD4_9LACO</name>
<dbReference type="InterPro" id="IPR000944">
    <property type="entry name" value="Tscrpt_reg_Rrf2"/>
</dbReference>
<evidence type="ECO:0000313" key="2">
    <source>
        <dbReference type="Proteomes" id="UP000051835"/>
    </source>
</evidence>
<comment type="caution">
    <text evidence="1">The sequence shown here is derived from an EMBL/GenBank/DDBJ whole genome shotgun (WGS) entry which is preliminary data.</text>
</comment>
<gene>
    <name evidence="1" type="ORF">FD37_GL001924</name>
</gene>
<dbReference type="SUPFAM" id="SSF46785">
    <property type="entry name" value="Winged helix' DNA-binding domain"/>
    <property type="match status" value="1"/>
</dbReference>
<organism evidence="1 2">
    <name type="scientific">Levilactobacillus spicheri DSM 15429</name>
    <dbReference type="NCBI Taxonomy" id="1423805"/>
    <lineage>
        <taxon>Bacteria</taxon>
        <taxon>Bacillati</taxon>
        <taxon>Bacillota</taxon>
        <taxon>Bacilli</taxon>
        <taxon>Lactobacillales</taxon>
        <taxon>Lactobacillaceae</taxon>
        <taxon>Levilactobacillus</taxon>
    </lineage>
</organism>
<proteinExistence type="predicted"/>
<dbReference type="PANTHER" id="PTHR33221">
    <property type="entry name" value="WINGED HELIX-TURN-HELIX TRANSCRIPTIONAL REGULATOR, RRF2 FAMILY"/>
    <property type="match status" value="1"/>
</dbReference>
<dbReference type="GO" id="GO:0003700">
    <property type="term" value="F:DNA-binding transcription factor activity"/>
    <property type="evidence" value="ECO:0007669"/>
    <property type="project" value="TreeGrafter"/>
</dbReference>